<protein>
    <submittedName>
        <fullName evidence="6">Peroxiredoxin</fullName>
    </submittedName>
</protein>
<keyword evidence="1" id="KW-0575">Peroxidase</keyword>
<accession>A0A0R2BCC6</accession>
<dbReference type="Proteomes" id="UP000051845">
    <property type="component" value="Unassembled WGS sequence"/>
</dbReference>
<dbReference type="InterPro" id="IPR002065">
    <property type="entry name" value="TPX"/>
</dbReference>
<evidence type="ECO:0000313" key="6">
    <source>
        <dbReference type="EMBL" id="KRM77021.1"/>
    </source>
</evidence>
<evidence type="ECO:0000256" key="4">
    <source>
        <dbReference type="ARBA" id="ARBA00023284"/>
    </source>
</evidence>
<sequence>MFIVKVTFRGETVELEGNPPQVGDQLPKFKLFDTDNNKVKMAQLLGKPLLISIMPDINTRVCSMQTRKFNQQADHYPDATFIAVSNNTIQEQKSWCAAEGVENLRVLSDEELSFGYATDLYLPTLGNLARSIIITDAEGKITYEEIVPEITDEPNYVAALDALEKLTDRVED</sequence>
<evidence type="ECO:0000256" key="1">
    <source>
        <dbReference type="ARBA" id="ARBA00022559"/>
    </source>
</evidence>
<feature type="domain" description="Thioredoxin" evidence="5">
    <location>
        <begin position="20"/>
        <end position="165"/>
    </location>
</feature>
<evidence type="ECO:0000313" key="7">
    <source>
        <dbReference type="Proteomes" id="UP000051845"/>
    </source>
</evidence>
<dbReference type="PANTHER" id="PTHR43110">
    <property type="entry name" value="THIOL PEROXIDASE"/>
    <property type="match status" value="1"/>
</dbReference>
<organism evidence="6 7">
    <name type="scientific">Secundilactobacillus collinoides DSM 20515 = JCM 1123</name>
    <dbReference type="NCBI Taxonomy" id="1423733"/>
    <lineage>
        <taxon>Bacteria</taxon>
        <taxon>Bacillati</taxon>
        <taxon>Bacillota</taxon>
        <taxon>Bacilli</taxon>
        <taxon>Lactobacillales</taxon>
        <taxon>Lactobacillaceae</taxon>
        <taxon>Secundilactobacillus</taxon>
    </lineage>
</organism>
<gene>
    <name evidence="6" type="ORF">FC82_GL000706</name>
</gene>
<dbReference type="GO" id="GO:0008379">
    <property type="term" value="F:thioredoxin peroxidase activity"/>
    <property type="evidence" value="ECO:0007669"/>
    <property type="project" value="InterPro"/>
</dbReference>
<dbReference type="STRING" id="33960.TY91_08600"/>
<evidence type="ECO:0000256" key="3">
    <source>
        <dbReference type="ARBA" id="ARBA00023157"/>
    </source>
</evidence>
<dbReference type="InterPro" id="IPR013740">
    <property type="entry name" value="Redoxin"/>
</dbReference>
<dbReference type="AlphaFoldDB" id="A0A0R2BCC6"/>
<dbReference type="PROSITE" id="PS51352">
    <property type="entry name" value="THIOREDOXIN_2"/>
    <property type="match status" value="1"/>
</dbReference>
<keyword evidence="1" id="KW-0560">Oxidoreductase</keyword>
<evidence type="ECO:0000259" key="5">
    <source>
        <dbReference type="PROSITE" id="PS51352"/>
    </source>
</evidence>
<dbReference type="SUPFAM" id="SSF52833">
    <property type="entry name" value="Thioredoxin-like"/>
    <property type="match status" value="1"/>
</dbReference>
<dbReference type="PANTHER" id="PTHR43110:SF1">
    <property type="entry name" value="THIOL PEROXIDASE"/>
    <property type="match status" value="1"/>
</dbReference>
<dbReference type="EMBL" id="AYYR01000014">
    <property type="protein sequence ID" value="KRM77021.1"/>
    <property type="molecule type" value="Genomic_DNA"/>
</dbReference>
<evidence type="ECO:0000256" key="2">
    <source>
        <dbReference type="ARBA" id="ARBA00022862"/>
    </source>
</evidence>
<dbReference type="Gene3D" id="3.40.30.10">
    <property type="entry name" value="Glutaredoxin"/>
    <property type="match status" value="1"/>
</dbReference>
<dbReference type="InterPro" id="IPR013766">
    <property type="entry name" value="Thioredoxin_domain"/>
</dbReference>
<comment type="caution">
    <text evidence="6">The sequence shown here is derived from an EMBL/GenBank/DDBJ whole genome shotgun (WGS) entry which is preliminary data.</text>
</comment>
<keyword evidence="2" id="KW-0049">Antioxidant</keyword>
<keyword evidence="3" id="KW-1015">Disulfide bond</keyword>
<dbReference type="CDD" id="cd03014">
    <property type="entry name" value="PRX_Atyp2cys"/>
    <property type="match status" value="1"/>
</dbReference>
<dbReference type="NCBIfam" id="NF001808">
    <property type="entry name" value="PRK00522.1"/>
    <property type="match status" value="1"/>
</dbReference>
<dbReference type="InterPro" id="IPR050455">
    <property type="entry name" value="Tpx_Peroxidase_subfamily"/>
</dbReference>
<dbReference type="PATRIC" id="fig|1423733.4.peg.735"/>
<proteinExistence type="predicted"/>
<keyword evidence="4" id="KW-0676">Redox-active center</keyword>
<name>A0A0R2BCC6_SECCO</name>
<dbReference type="Pfam" id="PF08534">
    <property type="entry name" value="Redoxin"/>
    <property type="match status" value="1"/>
</dbReference>
<dbReference type="InterPro" id="IPR036249">
    <property type="entry name" value="Thioredoxin-like_sf"/>
</dbReference>
<reference evidence="6 7" key="1">
    <citation type="journal article" date="2015" name="Genome Announc.">
        <title>Expanding the biotechnology potential of lactobacilli through comparative genomics of 213 strains and associated genera.</title>
        <authorList>
            <person name="Sun Z."/>
            <person name="Harris H.M."/>
            <person name="McCann A."/>
            <person name="Guo C."/>
            <person name="Argimon S."/>
            <person name="Zhang W."/>
            <person name="Yang X."/>
            <person name="Jeffery I.B."/>
            <person name="Cooney J.C."/>
            <person name="Kagawa T.F."/>
            <person name="Liu W."/>
            <person name="Song Y."/>
            <person name="Salvetti E."/>
            <person name="Wrobel A."/>
            <person name="Rasinkangas P."/>
            <person name="Parkhill J."/>
            <person name="Rea M.C."/>
            <person name="O'Sullivan O."/>
            <person name="Ritari J."/>
            <person name="Douillard F.P."/>
            <person name="Paul Ross R."/>
            <person name="Yang R."/>
            <person name="Briner A.E."/>
            <person name="Felis G.E."/>
            <person name="de Vos W.M."/>
            <person name="Barrangou R."/>
            <person name="Klaenhammer T.R."/>
            <person name="Caufield P.W."/>
            <person name="Cui Y."/>
            <person name="Zhang H."/>
            <person name="O'Toole P.W."/>
        </authorList>
    </citation>
    <scope>NUCLEOTIDE SEQUENCE [LARGE SCALE GENOMIC DNA]</scope>
    <source>
        <strain evidence="6 7">DSM 20515</strain>
    </source>
</reference>